<dbReference type="OrthoDB" id="9803735at2"/>
<reference evidence="6 7" key="1">
    <citation type="submission" date="2019-07" db="EMBL/GenBank/DDBJ databases">
        <title>Qingshengfaniella alkalisoli gen. nov., sp. nov., isolated from saline soil.</title>
        <authorList>
            <person name="Xu L."/>
            <person name="Huang X.-X."/>
            <person name="Sun J.-Q."/>
        </authorList>
    </citation>
    <scope>NUCLEOTIDE SEQUENCE [LARGE SCALE GENOMIC DNA]</scope>
    <source>
        <strain evidence="6 7">DSM 27279</strain>
    </source>
</reference>
<evidence type="ECO:0000313" key="7">
    <source>
        <dbReference type="Proteomes" id="UP000318405"/>
    </source>
</evidence>
<dbReference type="CDD" id="cd05466">
    <property type="entry name" value="PBP2_LTTR_substrate"/>
    <property type="match status" value="1"/>
</dbReference>
<gene>
    <name evidence="6" type="ORF">FOZ76_16905</name>
</gene>
<evidence type="ECO:0000259" key="5">
    <source>
        <dbReference type="PROSITE" id="PS50931"/>
    </source>
</evidence>
<dbReference type="InterPro" id="IPR036388">
    <property type="entry name" value="WH-like_DNA-bd_sf"/>
</dbReference>
<name>A0A556AJL4_9BURK</name>
<proteinExistence type="inferred from homology"/>
<dbReference type="PROSITE" id="PS50931">
    <property type="entry name" value="HTH_LYSR"/>
    <property type="match status" value="1"/>
</dbReference>
<keyword evidence="2" id="KW-0805">Transcription regulation</keyword>
<dbReference type="GO" id="GO:0003700">
    <property type="term" value="F:DNA-binding transcription factor activity"/>
    <property type="evidence" value="ECO:0007669"/>
    <property type="project" value="InterPro"/>
</dbReference>
<dbReference type="AlphaFoldDB" id="A0A556AJL4"/>
<dbReference type="Gene3D" id="1.10.10.10">
    <property type="entry name" value="Winged helix-like DNA-binding domain superfamily/Winged helix DNA-binding domain"/>
    <property type="match status" value="1"/>
</dbReference>
<dbReference type="PANTHER" id="PTHR30126:SF40">
    <property type="entry name" value="HTH-TYPE TRANSCRIPTIONAL REGULATOR GLTR"/>
    <property type="match status" value="1"/>
</dbReference>
<keyword evidence="3" id="KW-0238">DNA-binding</keyword>
<organism evidence="6 7">
    <name type="scientific">Verticiella sediminum</name>
    <dbReference type="NCBI Taxonomy" id="1247510"/>
    <lineage>
        <taxon>Bacteria</taxon>
        <taxon>Pseudomonadati</taxon>
        <taxon>Pseudomonadota</taxon>
        <taxon>Betaproteobacteria</taxon>
        <taxon>Burkholderiales</taxon>
        <taxon>Alcaligenaceae</taxon>
        <taxon>Verticiella</taxon>
    </lineage>
</organism>
<dbReference type="Gene3D" id="3.40.190.290">
    <property type="match status" value="1"/>
</dbReference>
<evidence type="ECO:0000256" key="1">
    <source>
        <dbReference type="ARBA" id="ARBA00009437"/>
    </source>
</evidence>
<feature type="domain" description="HTH lysR-type" evidence="5">
    <location>
        <begin position="61"/>
        <end position="118"/>
    </location>
</feature>
<evidence type="ECO:0000256" key="3">
    <source>
        <dbReference type="ARBA" id="ARBA00023125"/>
    </source>
</evidence>
<comment type="similarity">
    <text evidence="1">Belongs to the LysR transcriptional regulatory family.</text>
</comment>
<protein>
    <submittedName>
        <fullName evidence="6">LysR family transcriptional regulator</fullName>
    </submittedName>
</protein>
<dbReference type="PANTHER" id="PTHR30126">
    <property type="entry name" value="HTH-TYPE TRANSCRIPTIONAL REGULATOR"/>
    <property type="match status" value="1"/>
</dbReference>
<dbReference type="SUPFAM" id="SSF46785">
    <property type="entry name" value="Winged helix' DNA-binding domain"/>
    <property type="match status" value="1"/>
</dbReference>
<evidence type="ECO:0000256" key="4">
    <source>
        <dbReference type="ARBA" id="ARBA00023163"/>
    </source>
</evidence>
<dbReference type="EMBL" id="VLTJ01000029">
    <property type="protein sequence ID" value="TSH93063.1"/>
    <property type="molecule type" value="Genomic_DNA"/>
</dbReference>
<comment type="caution">
    <text evidence="6">The sequence shown here is derived from an EMBL/GenBank/DDBJ whole genome shotgun (WGS) entry which is preliminary data.</text>
</comment>
<dbReference type="InterPro" id="IPR000847">
    <property type="entry name" value="LysR_HTH_N"/>
</dbReference>
<dbReference type="Pfam" id="PF03466">
    <property type="entry name" value="LysR_substrate"/>
    <property type="match status" value="1"/>
</dbReference>
<sequence length="364" mass="38769">MYLIGICDETRRVPAIGIDGNSSAAGLLADCAGSSGTGTPPSRGFRCRRAHRIRHGRGTCMDLTQLRTFVAVVEEGHLTRAADRLHISQPAASGHIRMLERDLDVVLFERRSRGLELTKAGQVLLHRARRVLAEARSFTSTAREFSGRIQGALVLGCNNDPILSRAADVVGHMHCAHPAIGLSVRVQSSGASLQSTRSGETDAAFLLAQSVDDSLAALTLRPVSFCVAGPAKWQSLLQEADWQRLADLPWVTATQGNSYHRMLQVLFGEKGLQVNSVTQTDNDAMTQALILAGVGVSLVREDIAIEAQAAGLMAIWPNAVTTTQLMFVHARHRSDDPLIAALVGAVKTVWAAGAPAVGAAGPVL</sequence>
<dbReference type="FunFam" id="1.10.10.10:FF:000001">
    <property type="entry name" value="LysR family transcriptional regulator"/>
    <property type="match status" value="1"/>
</dbReference>
<dbReference type="Pfam" id="PF00126">
    <property type="entry name" value="HTH_1"/>
    <property type="match status" value="1"/>
</dbReference>
<dbReference type="InterPro" id="IPR036390">
    <property type="entry name" value="WH_DNA-bd_sf"/>
</dbReference>
<accession>A0A556AJL4</accession>
<evidence type="ECO:0000313" key="6">
    <source>
        <dbReference type="EMBL" id="TSH93063.1"/>
    </source>
</evidence>
<dbReference type="PRINTS" id="PR00039">
    <property type="entry name" value="HTHLYSR"/>
</dbReference>
<evidence type="ECO:0000256" key="2">
    <source>
        <dbReference type="ARBA" id="ARBA00023015"/>
    </source>
</evidence>
<keyword evidence="4" id="KW-0804">Transcription</keyword>
<dbReference type="SUPFAM" id="SSF53850">
    <property type="entry name" value="Periplasmic binding protein-like II"/>
    <property type="match status" value="1"/>
</dbReference>
<keyword evidence="7" id="KW-1185">Reference proteome</keyword>
<dbReference type="Proteomes" id="UP000318405">
    <property type="component" value="Unassembled WGS sequence"/>
</dbReference>
<dbReference type="InterPro" id="IPR005119">
    <property type="entry name" value="LysR_subst-bd"/>
</dbReference>
<dbReference type="GO" id="GO:0000976">
    <property type="term" value="F:transcription cis-regulatory region binding"/>
    <property type="evidence" value="ECO:0007669"/>
    <property type="project" value="TreeGrafter"/>
</dbReference>